<dbReference type="Proteomes" id="UP000192840">
    <property type="component" value="Unassembled WGS sequence"/>
</dbReference>
<gene>
    <name evidence="2" type="ORF">SAMN05660733_07759</name>
</gene>
<dbReference type="EMBL" id="FWYC01000022">
    <property type="protein sequence ID" value="SMD24608.1"/>
    <property type="molecule type" value="Genomic_DNA"/>
</dbReference>
<dbReference type="STRING" id="40571.SAMN05660733_07759"/>
<evidence type="ECO:0000259" key="1">
    <source>
        <dbReference type="Pfam" id="PF13032"/>
    </source>
</evidence>
<evidence type="ECO:0000313" key="2">
    <source>
        <dbReference type="EMBL" id="SMD24608.1"/>
    </source>
</evidence>
<feature type="domain" description="pPIWI-RE RNaseH" evidence="1">
    <location>
        <begin position="3"/>
        <end position="47"/>
    </location>
</feature>
<dbReference type="RefSeq" id="WP_211257859.1">
    <property type="nucleotide sequence ID" value="NZ_FWYC01000022.1"/>
</dbReference>
<evidence type="ECO:0000313" key="3">
    <source>
        <dbReference type="Proteomes" id="UP000192840"/>
    </source>
</evidence>
<reference evidence="3" key="1">
    <citation type="submission" date="2017-04" db="EMBL/GenBank/DDBJ databases">
        <authorList>
            <person name="Varghese N."/>
            <person name="Submissions S."/>
        </authorList>
    </citation>
    <scope>NUCLEOTIDE SEQUENCE [LARGE SCALE GENOMIC DNA]</scope>
    <source>
        <strain evidence="3">DSM 44073</strain>
    </source>
</reference>
<protein>
    <recommendedName>
        <fullName evidence="1">pPIWI-RE RNaseH domain-containing protein</fullName>
    </recommendedName>
</protein>
<proteinExistence type="predicted"/>
<sequence length="59" mass="6576">MRGCHPDKGDDPEALALVVHQQRQAPDYSDALRLPLHLAKLAQEYVLSTVAEREDDHVG</sequence>
<name>A0A1W2FSK7_9PSEU</name>
<dbReference type="Pfam" id="PF13032">
    <property type="entry name" value="RNaseH_pPIWI_RE"/>
    <property type="match status" value="1"/>
</dbReference>
<organism evidence="2 3">
    <name type="scientific">Lentzea albidocapillata</name>
    <dbReference type="NCBI Taxonomy" id="40571"/>
    <lineage>
        <taxon>Bacteria</taxon>
        <taxon>Bacillati</taxon>
        <taxon>Actinomycetota</taxon>
        <taxon>Actinomycetes</taxon>
        <taxon>Pseudonocardiales</taxon>
        <taxon>Pseudonocardiaceae</taxon>
        <taxon>Lentzea</taxon>
    </lineage>
</organism>
<accession>A0A1W2FSK7</accession>
<keyword evidence="3" id="KW-1185">Reference proteome</keyword>
<dbReference type="AlphaFoldDB" id="A0A1W2FSK7"/>
<dbReference type="InterPro" id="IPR024996">
    <property type="entry name" value="RNaseH_pPIWI_RE"/>
</dbReference>